<dbReference type="Proteomes" id="UP000257127">
    <property type="component" value="Unassembled WGS sequence"/>
</dbReference>
<accession>A0A3E1EZB2</accession>
<evidence type="ECO:0000313" key="3">
    <source>
        <dbReference type="Proteomes" id="UP000257127"/>
    </source>
</evidence>
<dbReference type="PANTHER" id="PTHR38454:SF1">
    <property type="entry name" value="INTEGRAL MEMBRANE PROTEIN"/>
    <property type="match status" value="1"/>
</dbReference>
<evidence type="ECO:0008006" key="4">
    <source>
        <dbReference type="Google" id="ProtNLM"/>
    </source>
</evidence>
<feature type="transmembrane region" description="Helical" evidence="1">
    <location>
        <begin position="566"/>
        <end position="588"/>
    </location>
</feature>
<organism evidence="2 3">
    <name type="scientific">Brumimicrobium aurantiacum</name>
    <dbReference type="NCBI Taxonomy" id="1737063"/>
    <lineage>
        <taxon>Bacteria</taxon>
        <taxon>Pseudomonadati</taxon>
        <taxon>Bacteroidota</taxon>
        <taxon>Flavobacteriia</taxon>
        <taxon>Flavobacteriales</taxon>
        <taxon>Crocinitomicaceae</taxon>
        <taxon>Brumimicrobium</taxon>
    </lineage>
</organism>
<feature type="transmembrane region" description="Helical" evidence="1">
    <location>
        <begin position="175"/>
        <end position="191"/>
    </location>
</feature>
<protein>
    <recommendedName>
        <fullName evidence="4">YfhO family protein</fullName>
    </recommendedName>
</protein>
<feature type="transmembrane region" description="Helical" evidence="1">
    <location>
        <begin position="374"/>
        <end position="392"/>
    </location>
</feature>
<feature type="transmembrane region" description="Helical" evidence="1">
    <location>
        <begin position="350"/>
        <end position="367"/>
    </location>
</feature>
<dbReference type="AlphaFoldDB" id="A0A3E1EZB2"/>
<feature type="transmembrane region" description="Helical" evidence="1">
    <location>
        <begin position="226"/>
        <end position="245"/>
    </location>
</feature>
<feature type="transmembrane region" description="Helical" evidence="1">
    <location>
        <begin position="154"/>
        <end position="170"/>
    </location>
</feature>
<proteinExistence type="predicted"/>
<feature type="transmembrane region" description="Helical" evidence="1">
    <location>
        <begin position="536"/>
        <end position="559"/>
    </location>
</feature>
<reference evidence="2 3" key="1">
    <citation type="submission" date="2018-08" db="EMBL/GenBank/DDBJ databases">
        <title>The draft genome squence of Brumimicrobium sp. N62.</title>
        <authorList>
            <person name="Du Z.-J."/>
            <person name="Luo H.-R."/>
        </authorList>
    </citation>
    <scope>NUCLEOTIDE SEQUENCE [LARGE SCALE GENOMIC DNA]</scope>
    <source>
        <strain evidence="2 3">N62</strain>
    </source>
</reference>
<dbReference type="InterPro" id="IPR018580">
    <property type="entry name" value="Uncharacterised_YfhO"/>
</dbReference>
<gene>
    <name evidence="2" type="ORF">DXU93_03440</name>
</gene>
<keyword evidence="3" id="KW-1185">Reference proteome</keyword>
<keyword evidence="1" id="KW-0472">Membrane</keyword>
<feature type="transmembrane region" description="Helical" evidence="1">
    <location>
        <begin position="412"/>
        <end position="435"/>
    </location>
</feature>
<feature type="transmembrane region" description="Helical" evidence="1">
    <location>
        <begin position="128"/>
        <end position="148"/>
    </location>
</feature>
<dbReference type="PANTHER" id="PTHR38454">
    <property type="entry name" value="INTEGRAL MEMBRANE PROTEIN-RELATED"/>
    <property type="match status" value="1"/>
</dbReference>
<feature type="transmembrane region" description="Helical" evidence="1">
    <location>
        <begin position="99"/>
        <end position="121"/>
    </location>
</feature>
<comment type="caution">
    <text evidence="2">The sequence shown here is derived from an EMBL/GenBank/DDBJ whole genome shotgun (WGS) entry which is preliminary data.</text>
</comment>
<feature type="transmembrane region" description="Helical" evidence="1">
    <location>
        <begin position="12"/>
        <end position="31"/>
    </location>
</feature>
<name>A0A3E1EZB2_9FLAO</name>
<feature type="transmembrane region" description="Helical" evidence="1">
    <location>
        <begin position="956"/>
        <end position="973"/>
    </location>
</feature>
<dbReference type="EMBL" id="QURB01000002">
    <property type="protein sequence ID" value="RFC54888.1"/>
    <property type="molecule type" value="Genomic_DNA"/>
</dbReference>
<keyword evidence="1" id="KW-0812">Transmembrane</keyword>
<sequence>MRKINFQELFKKNWIHLLAIALFILTTIIYFQPQFNGYGLKQHDIEQFKGMSNEINHFRDVEGTEPLWTNSMFGGMPTYQISTKYEGNLLVHVYKGFKLWMASPAGMFFAYLLGFYIMLLCMKVNPKVAIFGAFAFAFSSYYIIILQAGHNTKAASIALAPPVIGAFYMAYRHNLKWGIILSALFMSIHIIANHVQITYYLGMLLVFMGVAEFIRNVKNKELGRFFKATAGLLLVYVFALGINYGNLSLTNDYSKYTIRGGNDISINVDGSANNENTTSGLDKDYITQWSYGVKESMTLLSPYVYGGSSAAIANSQFSDELRTPEMRSKASLIAENNVYWGDQPFTSGPVYLGIIVLFLAVLAMVYLKGAMKWALFGMTILALMLSWGKNFMGLTDFFLDNVPFYNKFRAVTIILAIVELTIPLLAVLFVNKLFMKKDEILANIKPFYIASGAMLGLMIVLTFTGLGNGYLSNQESEYWYSYGDQVRAQIANEDPAKLRENGIDVNNANQVQQVVDQQTQRVDAQFNALTEFRKGIYQSSMLTSIFFLIIGIGLITVYLKSNVKKEYILIGLGLFVVIDLVMVDLNYLNNKKSNGRNYDHWSKIEDVKFPVTPTQADKQVLQQEIESNPELKTLVNNVSVKGEGSRGRVNQNELWMKKLQTLGMATNYRVYEPSLGFNSSRASYFHKSINGYHGAKLRRIQNVKDFHINYNNMDVLNMLNVKYFLQQGQARRNPGALGSAWLVKELNVQANPNKELLALGNMYLLNNKSNAKLLVNGNEKQRDTIAGRENVVLLQNDSVKVDLTNVVRAGVSSSFVQDANGNVNWIPTVELKKDTLNSFETLLTIEMIHDFDPKNEAIVGSEVANSVSSLTYSGQGSIEMKSYLPNHMVYAVDVTEKQFAVFSEMYYPDGWNAYINGEKVDIHRVDYLMRGIELPAGEYDLEMKFEVPKFDTANNIAFAGSLLLFFVIGGFFFKDFLMKRKDKEEA</sequence>
<dbReference type="OrthoDB" id="9772884at2"/>
<dbReference type="RefSeq" id="WP_116879867.1">
    <property type="nucleotide sequence ID" value="NZ_QURB01000002.1"/>
</dbReference>
<keyword evidence="1" id="KW-1133">Transmembrane helix</keyword>
<feature type="transmembrane region" description="Helical" evidence="1">
    <location>
        <begin position="447"/>
        <end position="471"/>
    </location>
</feature>
<evidence type="ECO:0000256" key="1">
    <source>
        <dbReference type="SAM" id="Phobius"/>
    </source>
</evidence>
<evidence type="ECO:0000313" key="2">
    <source>
        <dbReference type="EMBL" id="RFC54888.1"/>
    </source>
</evidence>